<protein>
    <recommendedName>
        <fullName evidence="4">Protein LURP-one-related 11</fullName>
    </recommendedName>
</protein>
<accession>A0ABD3SL52</accession>
<evidence type="ECO:0000313" key="3">
    <source>
        <dbReference type="Proteomes" id="UP001634393"/>
    </source>
</evidence>
<dbReference type="Pfam" id="PF04525">
    <property type="entry name" value="LOR"/>
    <property type="match status" value="1"/>
</dbReference>
<comment type="similarity">
    <text evidence="1">Belongs to the LOR family.</text>
</comment>
<sequence length="196" mass="21748">MAKVHPHKLASSASTSSKQEVFTLWMKSLILSSNGCVAFDSNGQIVYRVDNYDKKCSNKVYIMDFKGKVLFTIVKKKFSVLGMWEGYRADIISKKATGFSAKRKLMGFLSGKSLLKVVVGLNKDQSCEYVVENQMCKSSCKIIDNFGGLVAEVKRKITTSGVVLDEDVLTMVVEPHIDHSLIMGLVVVFGLINHKL</sequence>
<evidence type="ECO:0000313" key="2">
    <source>
        <dbReference type="EMBL" id="KAL3825063.1"/>
    </source>
</evidence>
<dbReference type="InterPro" id="IPR025659">
    <property type="entry name" value="Tubby-like_C"/>
</dbReference>
<dbReference type="SUPFAM" id="SSF54518">
    <property type="entry name" value="Tubby C-terminal domain-like"/>
    <property type="match status" value="1"/>
</dbReference>
<dbReference type="PANTHER" id="PTHR31087">
    <property type="match status" value="1"/>
</dbReference>
<organism evidence="2 3">
    <name type="scientific">Penstemon smallii</name>
    <dbReference type="NCBI Taxonomy" id="265156"/>
    <lineage>
        <taxon>Eukaryota</taxon>
        <taxon>Viridiplantae</taxon>
        <taxon>Streptophyta</taxon>
        <taxon>Embryophyta</taxon>
        <taxon>Tracheophyta</taxon>
        <taxon>Spermatophyta</taxon>
        <taxon>Magnoliopsida</taxon>
        <taxon>eudicotyledons</taxon>
        <taxon>Gunneridae</taxon>
        <taxon>Pentapetalae</taxon>
        <taxon>asterids</taxon>
        <taxon>lamiids</taxon>
        <taxon>Lamiales</taxon>
        <taxon>Plantaginaceae</taxon>
        <taxon>Cheloneae</taxon>
        <taxon>Penstemon</taxon>
    </lineage>
</organism>
<evidence type="ECO:0000256" key="1">
    <source>
        <dbReference type="ARBA" id="ARBA00005437"/>
    </source>
</evidence>
<dbReference type="EMBL" id="JBJXBP010000006">
    <property type="protein sequence ID" value="KAL3825063.1"/>
    <property type="molecule type" value="Genomic_DNA"/>
</dbReference>
<dbReference type="InterPro" id="IPR007612">
    <property type="entry name" value="LOR"/>
</dbReference>
<dbReference type="InterPro" id="IPR038595">
    <property type="entry name" value="LOR_sf"/>
</dbReference>
<gene>
    <name evidence="2" type="ORF">ACJIZ3_021092</name>
</gene>
<comment type="caution">
    <text evidence="2">The sequence shown here is derived from an EMBL/GenBank/DDBJ whole genome shotgun (WGS) entry which is preliminary data.</text>
</comment>
<dbReference type="AlphaFoldDB" id="A0ABD3SL52"/>
<dbReference type="PANTHER" id="PTHR31087:SF25">
    <property type="entry name" value="TRANSLATION INITIATION FACTOR 2B FAMILY PROTEIN, PUTATIVE, EXPRESSED-RELATED"/>
    <property type="match status" value="1"/>
</dbReference>
<evidence type="ECO:0008006" key="4">
    <source>
        <dbReference type="Google" id="ProtNLM"/>
    </source>
</evidence>
<reference evidence="2 3" key="1">
    <citation type="submission" date="2024-12" db="EMBL/GenBank/DDBJ databases">
        <title>The unique morphological basis and parallel evolutionary history of personate flowers in Penstemon.</title>
        <authorList>
            <person name="Depatie T.H."/>
            <person name="Wessinger C.A."/>
        </authorList>
    </citation>
    <scope>NUCLEOTIDE SEQUENCE [LARGE SCALE GENOMIC DNA]</scope>
    <source>
        <strain evidence="2">WTNN_2</strain>
        <tissue evidence="2">Leaf</tissue>
    </source>
</reference>
<dbReference type="Gene3D" id="2.40.160.200">
    <property type="entry name" value="LURP1-related"/>
    <property type="match status" value="1"/>
</dbReference>
<name>A0ABD3SL52_9LAMI</name>
<dbReference type="Proteomes" id="UP001634393">
    <property type="component" value="Unassembled WGS sequence"/>
</dbReference>
<keyword evidence="3" id="KW-1185">Reference proteome</keyword>
<proteinExistence type="inferred from homology"/>